<evidence type="ECO:0000313" key="3">
    <source>
        <dbReference type="Proteomes" id="UP001176941"/>
    </source>
</evidence>
<proteinExistence type="predicted"/>
<dbReference type="EMBL" id="OX459963">
    <property type="protein sequence ID" value="CAI9167782.1"/>
    <property type="molecule type" value="Genomic_DNA"/>
</dbReference>
<evidence type="ECO:0000313" key="2">
    <source>
        <dbReference type="EMBL" id="CAI9167782.1"/>
    </source>
</evidence>
<evidence type="ECO:0000256" key="1">
    <source>
        <dbReference type="SAM" id="MobiDB-lite"/>
    </source>
</evidence>
<organism evidence="2 3">
    <name type="scientific">Rangifer tarandus platyrhynchus</name>
    <name type="common">Svalbard reindeer</name>
    <dbReference type="NCBI Taxonomy" id="3082113"/>
    <lineage>
        <taxon>Eukaryota</taxon>
        <taxon>Metazoa</taxon>
        <taxon>Chordata</taxon>
        <taxon>Craniata</taxon>
        <taxon>Vertebrata</taxon>
        <taxon>Euteleostomi</taxon>
        <taxon>Mammalia</taxon>
        <taxon>Eutheria</taxon>
        <taxon>Laurasiatheria</taxon>
        <taxon>Artiodactyla</taxon>
        <taxon>Ruminantia</taxon>
        <taxon>Pecora</taxon>
        <taxon>Cervidae</taxon>
        <taxon>Odocoileinae</taxon>
        <taxon>Rangifer</taxon>
    </lineage>
</organism>
<protein>
    <submittedName>
        <fullName evidence="2">Uncharacterized protein</fullName>
    </submittedName>
</protein>
<sequence length="149" mass="15929">MARGSSRPGSPRILDSRLRLCCALETFRLRRLQQRLPFRLRFGSRSGSAPHRIPAAPSVCRGEAAASLLPSCARRQHRGNHGDGAHPGRAASLKGQASRRGIPLPSGPRGGLGGGALPPYPRQAGRPGHLKLPRPPFGERRASAWSRSG</sequence>
<dbReference type="Proteomes" id="UP001176941">
    <property type="component" value="Chromosome 27"/>
</dbReference>
<gene>
    <name evidence="2" type="ORF">MRATA1EN1_LOCUS16744</name>
</gene>
<feature type="region of interest" description="Disordered" evidence="1">
    <location>
        <begin position="74"/>
        <end position="149"/>
    </location>
</feature>
<name>A0ABN8Z1R5_RANTA</name>
<accession>A0ABN8Z1R5</accession>
<reference evidence="2" key="1">
    <citation type="submission" date="2023-04" db="EMBL/GenBank/DDBJ databases">
        <authorList>
            <consortium name="ELIXIR-Norway"/>
        </authorList>
    </citation>
    <scope>NUCLEOTIDE SEQUENCE [LARGE SCALE GENOMIC DNA]</scope>
</reference>
<keyword evidence="3" id="KW-1185">Reference proteome</keyword>